<gene>
    <name evidence="2" type="ORF">L1049_027098</name>
</gene>
<evidence type="ECO:0000313" key="3">
    <source>
        <dbReference type="Proteomes" id="UP001415857"/>
    </source>
</evidence>
<organism evidence="2 3">
    <name type="scientific">Liquidambar formosana</name>
    <name type="common">Formosan gum</name>
    <dbReference type="NCBI Taxonomy" id="63359"/>
    <lineage>
        <taxon>Eukaryota</taxon>
        <taxon>Viridiplantae</taxon>
        <taxon>Streptophyta</taxon>
        <taxon>Embryophyta</taxon>
        <taxon>Tracheophyta</taxon>
        <taxon>Spermatophyta</taxon>
        <taxon>Magnoliopsida</taxon>
        <taxon>eudicotyledons</taxon>
        <taxon>Gunneridae</taxon>
        <taxon>Pentapetalae</taxon>
        <taxon>Saxifragales</taxon>
        <taxon>Altingiaceae</taxon>
        <taxon>Liquidambar</taxon>
    </lineage>
</organism>
<dbReference type="InterPro" id="IPR042197">
    <property type="entry name" value="Apaf_helical"/>
</dbReference>
<evidence type="ECO:0008006" key="4">
    <source>
        <dbReference type="Google" id="ProtNLM"/>
    </source>
</evidence>
<dbReference type="Gene3D" id="1.10.8.430">
    <property type="entry name" value="Helical domain of apoptotic protease-activating factors"/>
    <property type="match status" value="1"/>
</dbReference>
<dbReference type="Gene3D" id="3.80.10.10">
    <property type="entry name" value="Ribonuclease Inhibitor"/>
    <property type="match status" value="1"/>
</dbReference>
<name>A0AAP0N786_LIQFO</name>
<dbReference type="EMBL" id="JBBPBK010000261">
    <property type="protein sequence ID" value="KAK9266004.1"/>
    <property type="molecule type" value="Genomic_DNA"/>
</dbReference>
<dbReference type="PANTHER" id="PTHR33463:SF203">
    <property type="entry name" value="AAA+ ATPASE DOMAIN-CONTAINING PROTEIN"/>
    <property type="match status" value="1"/>
</dbReference>
<protein>
    <recommendedName>
        <fullName evidence="4">NB-ARC domain-containing protein</fullName>
    </recommendedName>
</protein>
<sequence>MHKAPENHGDLVEALELKPAAIEVAKDCASSPIIVVTVANALKDKSVQVWKDALQQLRSFATPTNNINGMDPKVYSSLKLSCSTLESEEAKSLFFLCSLLPIDYRISIQDLLKYAKGLPREIGQLTLLRLLDLRNCSKLKAIPYNVLASLSQLEDLNMGNSFVKWEVNGNASLAELKRLSLLVTLDIGITDAKILPKDLGFEKLKRYKIFVGDAWDWSGEY</sequence>
<dbReference type="AlphaFoldDB" id="A0AAP0N786"/>
<proteinExistence type="predicted"/>
<dbReference type="PANTHER" id="PTHR33463">
    <property type="entry name" value="NB-ARC DOMAIN-CONTAINING PROTEIN-RELATED"/>
    <property type="match status" value="1"/>
</dbReference>
<reference evidence="2 3" key="1">
    <citation type="journal article" date="2024" name="Plant J.">
        <title>Genome sequences and population genomics reveal climatic adaptation and genomic divergence between two closely related sweetgum species.</title>
        <authorList>
            <person name="Xu W.Q."/>
            <person name="Ren C.Q."/>
            <person name="Zhang X.Y."/>
            <person name="Comes H.P."/>
            <person name="Liu X.H."/>
            <person name="Li Y.G."/>
            <person name="Kettle C.J."/>
            <person name="Jalonen R."/>
            <person name="Gaisberger H."/>
            <person name="Ma Y.Z."/>
            <person name="Qiu Y.X."/>
        </authorList>
    </citation>
    <scope>NUCLEOTIDE SEQUENCE [LARGE SCALE GENOMIC DNA]</scope>
    <source>
        <strain evidence="2">Hangzhou</strain>
    </source>
</reference>
<dbReference type="SUPFAM" id="SSF52047">
    <property type="entry name" value="RNI-like"/>
    <property type="match status" value="1"/>
</dbReference>
<dbReference type="InterPro" id="IPR032675">
    <property type="entry name" value="LRR_dom_sf"/>
</dbReference>
<evidence type="ECO:0000313" key="2">
    <source>
        <dbReference type="EMBL" id="KAK9266004.1"/>
    </source>
</evidence>
<keyword evidence="1" id="KW-0611">Plant defense</keyword>
<keyword evidence="3" id="KW-1185">Reference proteome</keyword>
<comment type="caution">
    <text evidence="2">The sequence shown here is derived from an EMBL/GenBank/DDBJ whole genome shotgun (WGS) entry which is preliminary data.</text>
</comment>
<dbReference type="InterPro" id="IPR050905">
    <property type="entry name" value="Plant_NBS-LRR"/>
</dbReference>
<dbReference type="GO" id="GO:0006952">
    <property type="term" value="P:defense response"/>
    <property type="evidence" value="ECO:0007669"/>
    <property type="project" value="UniProtKB-KW"/>
</dbReference>
<evidence type="ECO:0000256" key="1">
    <source>
        <dbReference type="ARBA" id="ARBA00022821"/>
    </source>
</evidence>
<accession>A0AAP0N786</accession>
<dbReference type="Proteomes" id="UP001415857">
    <property type="component" value="Unassembled WGS sequence"/>
</dbReference>